<dbReference type="Proteomes" id="UP000324629">
    <property type="component" value="Unassembled WGS sequence"/>
</dbReference>
<proteinExistence type="predicted"/>
<organism evidence="2 3">
    <name type="scientific">Paragonimus westermani</name>
    <dbReference type="NCBI Taxonomy" id="34504"/>
    <lineage>
        <taxon>Eukaryota</taxon>
        <taxon>Metazoa</taxon>
        <taxon>Spiralia</taxon>
        <taxon>Lophotrochozoa</taxon>
        <taxon>Platyhelminthes</taxon>
        <taxon>Trematoda</taxon>
        <taxon>Digenea</taxon>
        <taxon>Plagiorchiida</taxon>
        <taxon>Troglotremata</taxon>
        <taxon>Troglotrematidae</taxon>
        <taxon>Paragonimus</taxon>
    </lineage>
</organism>
<dbReference type="InterPro" id="IPR012337">
    <property type="entry name" value="RNaseH-like_sf"/>
</dbReference>
<dbReference type="SUPFAM" id="SSF53098">
    <property type="entry name" value="Ribonuclease H-like"/>
    <property type="match status" value="1"/>
</dbReference>
<comment type="caution">
    <text evidence="2">The sequence shown here is derived from an EMBL/GenBank/DDBJ whole genome shotgun (WGS) entry which is preliminary data.</text>
</comment>
<accession>A0A5J4NAJ0</accession>
<dbReference type="PANTHER" id="PTHR47266">
    <property type="entry name" value="ENDONUCLEASE-RELATED"/>
    <property type="match status" value="1"/>
</dbReference>
<dbReference type="GO" id="GO:0003676">
    <property type="term" value="F:nucleic acid binding"/>
    <property type="evidence" value="ECO:0007669"/>
    <property type="project" value="InterPro"/>
</dbReference>
<dbReference type="Pfam" id="PF00665">
    <property type="entry name" value="rve"/>
    <property type="match status" value="1"/>
</dbReference>
<sequence length="222" mass="24676">PGIHADVATQCLSCETCSAIENHTPGPRAPLEPVVTKHPGQRAGVDIMGPLPATKRRNRYILVLMDYFTSWSEAIPIERQDACTMAAAIISECIARYGTPIMFHSDQCAALYSQGNGLVGRTNRTTKGLPQSFLKRHQADRWDELLPRSMLAYRASIHTTTRCTPAYLTFGRELRLPSKVLSPIPPPEALSLPDYVKNPPENLRTAFTMAQGHMKDAKRHQK</sequence>
<dbReference type="PROSITE" id="PS50994">
    <property type="entry name" value="INTEGRASE"/>
    <property type="match status" value="1"/>
</dbReference>
<evidence type="ECO:0000313" key="2">
    <source>
        <dbReference type="EMBL" id="KAA3672586.1"/>
    </source>
</evidence>
<dbReference type="Gene3D" id="3.30.420.10">
    <property type="entry name" value="Ribonuclease H-like superfamily/Ribonuclease H"/>
    <property type="match status" value="2"/>
</dbReference>
<gene>
    <name evidence="2" type="ORF">DEA37_0008453</name>
</gene>
<feature type="non-terminal residue" evidence="2">
    <location>
        <position position="1"/>
    </location>
</feature>
<dbReference type="InterPro" id="IPR036397">
    <property type="entry name" value="RNaseH_sf"/>
</dbReference>
<reference evidence="2 3" key="1">
    <citation type="journal article" date="2019" name="Gigascience">
        <title>Whole-genome sequence of the oriental lung fluke Paragonimus westermani.</title>
        <authorList>
            <person name="Oey H."/>
            <person name="Zakrzewski M."/>
            <person name="Narain K."/>
            <person name="Devi K.R."/>
            <person name="Agatsuma T."/>
            <person name="Nawaratna S."/>
            <person name="Gobert G.N."/>
            <person name="Jones M.K."/>
            <person name="Ragan M.A."/>
            <person name="McManus D.P."/>
            <person name="Krause L."/>
        </authorList>
    </citation>
    <scope>NUCLEOTIDE SEQUENCE [LARGE SCALE GENOMIC DNA]</scope>
    <source>
        <strain evidence="2 3">IND2009</strain>
    </source>
</reference>
<dbReference type="AlphaFoldDB" id="A0A5J4NAJ0"/>
<keyword evidence="3" id="KW-1185">Reference proteome</keyword>
<evidence type="ECO:0000259" key="1">
    <source>
        <dbReference type="PROSITE" id="PS50994"/>
    </source>
</evidence>
<protein>
    <recommendedName>
        <fullName evidence="1">Integrase catalytic domain-containing protein</fullName>
    </recommendedName>
</protein>
<dbReference type="InterPro" id="IPR001584">
    <property type="entry name" value="Integrase_cat-core"/>
</dbReference>
<feature type="domain" description="Integrase catalytic" evidence="1">
    <location>
        <begin position="35"/>
        <end position="114"/>
    </location>
</feature>
<evidence type="ECO:0000313" key="3">
    <source>
        <dbReference type="Proteomes" id="UP000324629"/>
    </source>
</evidence>
<dbReference type="EMBL" id="QNGE01004749">
    <property type="protein sequence ID" value="KAA3672586.1"/>
    <property type="molecule type" value="Genomic_DNA"/>
</dbReference>
<dbReference type="InterPro" id="IPR052160">
    <property type="entry name" value="Gypsy_RT_Integrase-like"/>
</dbReference>
<dbReference type="GO" id="GO:0015074">
    <property type="term" value="P:DNA integration"/>
    <property type="evidence" value="ECO:0007669"/>
    <property type="project" value="InterPro"/>
</dbReference>
<name>A0A5J4NAJ0_9TREM</name>